<protein>
    <submittedName>
        <fullName evidence="2">DUF3829 domain-containing protein</fullName>
    </submittedName>
</protein>
<organism evidence="2 3">
    <name type="scientific">Buttiauxella selenatireducens</name>
    <dbReference type="NCBI Taxonomy" id="3073902"/>
    <lineage>
        <taxon>Bacteria</taxon>
        <taxon>Pseudomonadati</taxon>
        <taxon>Pseudomonadota</taxon>
        <taxon>Gammaproteobacteria</taxon>
        <taxon>Enterobacterales</taxon>
        <taxon>Enterobacteriaceae</taxon>
        <taxon>Buttiauxella</taxon>
    </lineage>
</organism>
<reference evidence="2 3" key="1">
    <citation type="submission" date="2023-09" db="EMBL/GenBank/DDBJ databases">
        <title>Buttiauxella selenatireducens sp. nov., isolated from the rhizosphere of Cardamine hupingshanesis.</title>
        <authorList>
            <person name="Zhang S."/>
            <person name="Xu Z."/>
            <person name="Wang H."/>
            <person name="Guo Y."/>
        </authorList>
    </citation>
    <scope>NUCLEOTIDE SEQUENCE [LARGE SCALE GENOMIC DNA]</scope>
    <source>
        <strain evidence="2 3">R73</strain>
    </source>
</reference>
<proteinExistence type="predicted"/>
<dbReference type="PROSITE" id="PS51257">
    <property type="entry name" value="PROKAR_LIPOPROTEIN"/>
    <property type="match status" value="1"/>
</dbReference>
<dbReference type="RefSeq" id="WP_309877075.1">
    <property type="nucleotide sequence ID" value="NZ_CP133838.1"/>
</dbReference>
<keyword evidence="1" id="KW-0732">Signal</keyword>
<accession>A0ABY9SE85</accession>
<evidence type="ECO:0000313" key="3">
    <source>
        <dbReference type="Proteomes" id="UP001246690"/>
    </source>
</evidence>
<gene>
    <name evidence="2" type="ORF">RHD99_00225</name>
</gene>
<evidence type="ECO:0000313" key="2">
    <source>
        <dbReference type="EMBL" id="WMY74452.1"/>
    </source>
</evidence>
<feature type="signal peptide" evidence="1">
    <location>
        <begin position="1"/>
        <end position="28"/>
    </location>
</feature>
<keyword evidence="3" id="KW-1185">Reference proteome</keyword>
<name>A0ABY9SE85_9ENTR</name>
<dbReference type="EMBL" id="CP133838">
    <property type="protein sequence ID" value="WMY74452.1"/>
    <property type="molecule type" value="Genomic_DNA"/>
</dbReference>
<dbReference type="Pfam" id="PF12889">
    <property type="entry name" value="DUF3829"/>
    <property type="match status" value="1"/>
</dbReference>
<evidence type="ECO:0000256" key="1">
    <source>
        <dbReference type="SAM" id="SignalP"/>
    </source>
</evidence>
<sequence>MYSYREYINKKMLRVLMSGLLTALFLSGCDETQQDVSASASSEQAHIRNAQCYALPKAPVNIQNGSYPFWSDHSAGSNIQNLQSTLSDIEKSQDKTLVYYSLAIIIQADKATEIVSKETFTPQEAKLQVTALNSLIAEAKECYKATPPSDNASLIRYSFLLDSANQYSNLVAERIQRQQSHVAYSEGEKAQIGSMSEWMVKGSAGRVIRAYNKVVSSFNDLS</sequence>
<dbReference type="InterPro" id="IPR024291">
    <property type="entry name" value="DUF3829"/>
</dbReference>
<dbReference type="Proteomes" id="UP001246690">
    <property type="component" value="Chromosome"/>
</dbReference>
<feature type="chain" id="PRO_5045230202" evidence="1">
    <location>
        <begin position="29"/>
        <end position="222"/>
    </location>
</feature>